<protein>
    <submittedName>
        <fullName evidence="12">Glycosyl transferase family 31 protein</fullName>
    </submittedName>
</protein>
<evidence type="ECO:0000256" key="6">
    <source>
        <dbReference type="ARBA" id="ARBA00022692"/>
    </source>
</evidence>
<comment type="similarity">
    <text evidence="3">Belongs to the glycosyltransferase 31 family.</text>
</comment>
<evidence type="ECO:0000256" key="10">
    <source>
        <dbReference type="ARBA" id="ARBA00023136"/>
    </source>
</evidence>
<dbReference type="OrthoDB" id="2139606at2759"/>
<name>A0A1Y1I1Y9_KLENI</name>
<keyword evidence="4" id="KW-0328">Glycosyltransferase</keyword>
<evidence type="ECO:0000256" key="5">
    <source>
        <dbReference type="ARBA" id="ARBA00022679"/>
    </source>
</evidence>
<dbReference type="InterPro" id="IPR002659">
    <property type="entry name" value="Glyco_trans_31"/>
</dbReference>
<dbReference type="UniPathway" id="UPA00378"/>
<keyword evidence="8 11" id="KW-1133">Transmembrane helix</keyword>
<feature type="transmembrane region" description="Helical" evidence="11">
    <location>
        <begin position="1059"/>
        <end position="1079"/>
    </location>
</feature>
<evidence type="ECO:0000256" key="11">
    <source>
        <dbReference type="SAM" id="Phobius"/>
    </source>
</evidence>
<proteinExistence type="inferred from homology"/>
<keyword evidence="13" id="KW-1185">Reference proteome</keyword>
<keyword evidence="9" id="KW-0333">Golgi apparatus</keyword>
<dbReference type="Gene3D" id="3.90.550.50">
    <property type="match status" value="1"/>
</dbReference>
<evidence type="ECO:0000256" key="2">
    <source>
        <dbReference type="ARBA" id="ARBA00004922"/>
    </source>
</evidence>
<dbReference type="InterPro" id="IPR017853">
    <property type="entry name" value="GH"/>
</dbReference>
<feature type="transmembrane region" description="Helical" evidence="11">
    <location>
        <begin position="1134"/>
        <end position="1154"/>
    </location>
</feature>
<dbReference type="STRING" id="105231.A0A1Y1I1Y9"/>
<evidence type="ECO:0000256" key="9">
    <source>
        <dbReference type="ARBA" id="ARBA00023034"/>
    </source>
</evidence>
<dbReference type="Gene3D" id="3.20.20.80">
    <property type="entry name" value="Glycosidases"/>
    <property type="match status" value="1"/>
</dbReference>
<reference evidence="12 13" key="1">
    <citation type="journal article" date="2014" name="Nat. Commun.">
        <title>Klebsormidium flaccidum genome reveals primary factors for plant terrestrial adaptation.</title>
        <authorList>
            <person name="Hori K."/>
            <person name="Maruyama F."/>
            <person name="Fujisawa T."/>
            <person name="Togashi T."/>
            <person name="Yamamoto N."/>
            <person name="Seo M."/>
            <person name="Sato S."/>
            <person name="Yamada T."/>
            <person name="Mori H."/>
            <person name="Tajima N."/>
            <person name="Moriyama T."/>
            <person name="Ikeuchi M."/>
            <person name="Watanabe M."/>
            <person name="Wada H."/>
            <person name="Kobayashi K."/>
            <person name="Saito M."/>
            <person name="Masuda T."/>
            <person name="Sasaki-Sekimoto Y."/>
            <person name="Mashiguchi K."/>
            <person name="Awai K."/>
            <person name="Shimojima M."/>
            <person name="Masuda S."/>
            <person name="Iwai M."/>
            <person name="Nobusawa T."/>
            <person name="Narise T."/>
            <person name="Kondo S."/>
            <person name="Saito H."/>
            <person name="Sato R."/>
            <person name="Murakawa M."/>
            <person name="Ihara Y."/>
            <person name="Oshima-Yamada Y."/>
            <person name="Ohtaka K."/>
            <person name="Satoh M."/>
            <person name="Sonobe K."/>
            <person name="Ishii M."/>
            <person name="Ohtani R."/>
            <person name="Kanamori-Sato M."/>
            <person name="Honoki R."/>
            <person name="Miyazaki D."/>
            <person name="Mochizuki H."/>
            <person name="Umetsu J."/>
            <person name="Higashi K."/>
            <person name="Shibata D."/>
            <person name="Kamiya Y."/>
            <person name="Sato N."/>
            <person name="Nakamura Y."/>
            <person name="Tabata S."/>
            <person name="Ida S."/>
            <person name="Kurokawa K."/>
            <person name="Ohta H."/>
        </authorList>
    </citation>
    <scope>NUCLEOTIDE SEQUENCE [LARGE SCALE GENOMIC DNA]</scope>
    <source>
        <strain evidence="12 13">NIES-2285</strain>
    </source>
</reference>
<dbReference type="GO" id="GO:0000139">
    <property type="term" value="C:Golgi membrane"/>
    <property type="evidence" value="ECO:0000318"/>
    <property type="project" value="GO_Central"/>
</dbReference>
<dbReference type="Proteomes" id="UP000054558">
    <property type="component" value="Unassembled WGS sequence"/>
</dbReference>
<gene>
    <name evidence="12" type="ORF">KFL_001230140</name>
</gene>
<evidence type="ECO:0000313" key="12">
    <source>
        <dbReference type="EMBL" id="GAQ82766.1"/>
    </source>
</evidence>
<evidence type="ECO:0000256" key="1">
    <source>
        <dbReference type="ARBA" id="ARBA00004323"/>
    </source>
</evidence>
<dbReference type="PANTHER" id="PTHR11214">
    <property type="entry name" value="BETA-1,3-N-ACETYLGLUCOSAMINYLTRANSFERASE"/>
    <property type="match status" value="1"/>
</dbReference>
<comment type="pathway">
    <text evidence="2">Protein modification; protein glycosylation.</text>
</comment>
<evidence type="ECO:0000256" key="8">
    <source>
        <dbReference type="ARBA" id="ARBA00022989"/>
    </source>
</evidence>
<organism evidence="12 13">
    <name type="scientific">Klebsormidium nitens</name>
    <name type="common">Green alga</name>
    <name type="synonym">Ulothrix nitens</name>
    <dbReference type="NCBI Taxonomy" id="105231"/>
    <lineage>
        <taxon>Eukaryota</taxon>
        <taxon>Viridiplantae</taxon>
        <taxon>Streptophyta</taxon>
        <taxon>Klebsormidiophyceae</taxon>
        <taxon>Klebsormidiales</taxon>
        <taxon>Klebsormidiaceae</taxon>
        <taxon>Klebsormidium</taxon>
    </lineage>
</organism>
<sequence>MTYPQLTRPEKVSRGTHRSLARAALAALVLMLSLVGTAARGIPLSADVTLAPAQTTEGIEEAVIRVARSDPGWTQEDDVAADVIVPFVGVNANMMNDRRRTEWPVQSYGAALRELGAGIVRYPGGDMADSYMWSVPPFAKSDPRMARVGPEEVPCWDDPTEGNMSYTWLGCDPRQIDFPLELHPQTLGFDDFMTSASQAGSAVNLVVPLDGASEFNDDDHVRTRSVGAAELLETSVAWVTYCKDKYNVTLWEVGNQPNERLSSGDFAHWLFRYSVAMKAVNPGIKIGVSGDDPEWLDDVLNRVGAHVDWISVSASPLRDFLSYADYLASSNQAPPPFEALRQVLRKHSADRGVPLWFAVTSLSAAGDTWADADPVRRALAFSDELLRHAATPGVRFLQFSMTKWFNDNDPLSSAFAATNALTLVGEAVALVSNALSASGGVKLRATTSVPLLSAYFAIDRTKKEASVVLVNHGGRTRVKLQLNDIFTTAEGELPGKFGWEASSFALRPAKSADGALERWQRPLVQGLDVDAAIGAVHVEVPETSLVSVRITKTIRGRADELTGRTTPSVAPPRGRYLVLTDNLASPFTPYILRIQDLMRSLTAPGHEVVHFLETSDDVKCPDATRQQHLEETGALWMCGGAPRLFQLLQQREHARAGFDAVIMMPWYWFSPNLFERHVDTIAQTAPQTALVVLTDDAHGARAARLSADFQKYPHLPFSPDPDVAAREARTYARADVVVTVSEEDAQLVCAHVRTRAQCFAWTWSTNTTRARVPAAAELPGFGARRGMALMGDFHNPTTATALQWFIWNVLPALQEHFDAKNERVPLTLVGSGFRSAVFTPLLAQLEQAIKLSRGIGPLELQISPEGPEAVALLQTQRVMLAPVQAGTGVNTKAFFGLSIGLPVVSTRAALGGYFPRKATGDGGWEVVPEREFCGKRMTPDDVFFVGATADEYTRSLIEAYTNETAWTDRLEASLEVASCLMNADAQASIAQRLTAAVASARANLQTVNPTGNQPRRAMLQKAPEIKPLSTKVPPSGALECRNGMRTPRGRLSDFSPPGWFIWPAAAAAFLLRVALFVALNPAETLQRIPSPRKRLEPSASARSHLLMGAKKLWLGILFKNRWGSFKGGFSVRTFLLVGLIYTGLALIFAGGAHLTSSPVVNPFSGAVNPFSGPVDYFNPRVAAAKADALAHLVAPPVDVDCSCDGFDYFLVIGVASAAHAAAERQNARDTWARFGELVPRCPVMVRFIVGRHKNGTVMEMVAREMEEYGDIVQDLAIEESYDALSRKTAAFHRWAAENVSFKFAFKTDDDIFVRVDRLVSALYQASLRQGFHVEVRDLPRVYWGNLGFMKMPIKERSGEWAKWYSDFWPAGVPYPLFGRGHGFALSHDLVRALARWENKLDCAGLEDVCTGVHLSSDHVYEATGRQGLNVVHLMETGLPIFEDILTDYDDTQCEEGMTLALHLKRPIETMRTFVRTYETCGRMCGCGRGAKGVRNATVIASGFKLTQMRAAAAAAAWPYFDLQNQETEMYHDKYECLFTQADYHSAAERALCRAKAGRKSL</sequence>
<dbReference type="Pfam" id="PF01762">
    <property type="entry name" value="Galactosyl_T"/>
    <property type="match status" value="1"/>
</dbReference>
<keyword evidence="7" id="KW-0735">Signal-anchor</keyword>
<dbReference type="SUPFAM" id="SSF51445">
    <property type="entry name" value="(Trans)glycosidases"/>
    <property type="match status" value="1"/>
</dbReference>
<keyword evidence="10 11" id="KW-0472">Membrane</keyword>
<dbReference type="PANTHER" id="PTHR11214:SF3">
    <property type="entry name" value="BETA-1,3-GALACTOSYLTRANSFERASE 6"/>
    <property type="match status" value="1"/>
</dbReference>
<dbReference type="EMBL" id="DF237072">
    <property type="protein sequence ID" value="GAQ82766.1"/>
    <property type="molecule type" value="Genomic_DNA"/>
</dbReference>
<evidence type="ECO:0000313" key="13">
    <source>
        <dbReference type="Proteomes" id="UP000054558"/>
    </source>
</evidence>
<evidence type="ECO:0000256" key="3">
    <source>
        <dbReference type="ARBA" id="ARBA00008661"/>
    </source>
</evidence>
<comment type="subcellular location">
    <subcellularLocation>
        <location evidence="1">Golgi apparatus membrane</location>
        <topology evidence="1">Single-pass type II membrane protein</topology>
    </subcellularLocation>
</comment>
<accession>A0A1Y1I1Y9</accession>
<dbReference type="GO" id="GO:0008378">
    <property type="term" value="F:galactosyltransferase activity"/>
    <property type="evidence" value="ECO:0000318"/>
    <property type="project" value="GO_Central"/>
</dbReference>
<evidence type="ECO:0000256" key="4">
    <source>
        <dbReference type="ARBA" id="ARBA00022676"/>
    </source>
</evidence>
<keyword evidence="6 11" id="KW-0812">Transmembrane</keyword>
<keyword evidence="5 12" id="KW-0808">Transferase</keyword>
<evidence type="ECO:0000256" key="7">
    <source>
        <dbReference type="ARBA" id="ARBA00022968"/>
    </source>
</evidence>